<dbReference type="GO" id="GO:0005509">
    <property type="term" value="F:calcium ion binding"/>
    <property type="evidence" value="ECO:0007669"/>
    <property type="project" value="UniProtKB-UniRule"/>
</dbReference>
<dbReference type="InterPro" id="IPR002126">
    <property type="entry name" value="Cadherin-like_dom"/>
</dbReference>
<feature type="signal peptide" evidence="14">
    <location>
        <begin position="1"/>
        <end position="20"/>
    </location>
</feature>
<dbReference type="SMART" id="SM00112">
    <property type="entry name" value="CA"/>
    <property type="match status" value="7"/>
</dbReference>
<evidence type="ECO:0000256" key="2">
    <source>
        <dbReference type="ARBA" id="ARBA00022475"/>
    </source>
</evidence>
<dbReference type="FunFam" id="2.60.40.60:FF:000092">
    <property type="entry name" value="Protocadherin 8"/>
    <property type="match status" value="1"/>
</dbReference>
<evidence type="ECO:0000256" key="10">
    <source>
        <dbReference type="ARBA" id="ARBA00023180"/>
    </source>
</evidence>
<dbReference type="OrthoDB" id="6252479at2759"/>
<keyword evidence="2" id="KW-1003">Cell membrane</keyword>
<feature type="region of interest" description="Disordered" evidence="12">
    <location>
        <begin position="883"/>
        <end position="902"/>
    </location>
</feature>
<keyword evidence="17" id="KW-1185">Reference proteome</keyword>
<evidence type="ECO:0000256" key="6">
    <source>
        <dbReference type="ARBA" id="ARBA00022837"/>
    </source>
</evidence>
<dbReference type="PRINTS" id="PR00205">
    <property type="entry name" value="CADHERIN"/>
</dbReference>
<comment type="subcellular location">
    <subcellularLocation>
        <location evidence="1">Cell membrane</location>
        <topology evidence="1">Single-pass type I membrane protein</topology>
    </subcellularLocation>
</comment>
<proteinExistence type="predicted"/>
<dbReference type="SUPFAM" id="SSF49313">
    <property type="entry name" value="Cadherin-like"/>
    <property type="match status" value="7"/>
</dbReference>
<feature type="domain" description="Cadherin" evidence="15">
    <location>
        <begin position="21"/>
        <end position="137"/>
    </location>
</feature>
<organism evidence="16 17">
    <name type="scientific">Mizuhopecten yessoensis</name>
    <name type="common">Japanese scallop</name>
    <name type="synonym">Patinopecten yessoensis</name>
    <dbReference type="NCBI Taxonomy" id="6573"/>
    <lineage>
        <taxon>Eukaryota</taxon>
        <taxon>Metazoa</taxon>
        <taxon>Spiralia</taxon>
        <taxon>Lophotrochozoa</taxon>
        <taxon>Mollusca</taxon>
        <taxon>Bivalvia</taxon>
        <taxon>Autobranchia</taxon>
        <taxon>Pteriomorphia</taxon>
        <taxon>Pectinida</taxon>
        <taxon>Pectinoidea</taxon>
        <taxon>Pectinidae</taxon>
        <taxon>Mizuhopecten</taxon>
    </lineage>
</organism>
<dbReference type="CDD" id="cd11304">
    <property type="entry name" value="Cadherin_repeat"/>
    <property type="match status" value="7"/>
</dbReference>
<feature type="chain" id="PRO_5012916652" evidence="14">
    <location>
        <begin position="21"/>
        <end position="1137"/>
    </location>
</feature>
<reference evidence="16 17" key="1">
    <citation type="journal article" date="2017" name="Nat. Ecol. Evol.">
        <title>Scallop genome provides insights into evolution of bilaterian karyotype and development.</title>
        <authorList>
            <person name="Wang S."/>
            <person name="Zhang J."/>
            <person name="Jiao W."/>
            <person name="Li J."/>
            <person name="Xun X."/>
            <person name="Sun Y."/>
            <person name="Guo X."/>
            <person name="Huan P."/>
            <person name="Dong B."/>
            <person name="Zhang L."/>
            <person name="Hu X."/>
            <person name="Sun X."/>
            <person name="Wang J."/>
            <person name="Zhao C."/>
            <person name="Wang Y."/>
            <person name="Wang D."/>
            <person name="Huang X."/>
            <person name="Wang R."/>
            <person name="Lv J."/>
            <person name="Li Y."/>
            <person name="Zhang Z."/>
            <person name="Liu B."/>
            <person name="Lu W."/>
            <person name="Hui Y."/>
            <person name="Liang J."/>
            <person name="Zhou Z."/>
            <person name="Hou R."/>
            <person name="Li X."/>
            <person name="Liu Y."/>
            <person name="Li H."/>
            <person name="Ning X."/>
            <person name="Lin Y."/>
            <person name="Zhao L."/>
            <person name="Xing Q."/>
            <person name="Dou J."/>
            <person name="Li Y."/>
            <person name="Mao J."/>
            <person name="Guo H."/>
            <person name="Dou H."/>
            <person name="Li T."/>
            <person name="Mu C."/>
            <person name="Jiang W."/>
            <person name="Fu Q."/>
            <person name="Fu X."/>
            <person name="Miao Y."/>
            <person name="Liu J."/>
            <person name="Yu Q."/>
            <person name="Li R."/>
            <person name="Liao H."/>
            <person name="Li X."/>
            <person name="Kong Y."/>
            <person name="Jiang Z."/>
            <person name="Chourrout D."/>
            <person name="Li R."/>
            <person name="Bao Z."/>
        </authorList>
    </citation>
    <scope>NUCLEOTIDE SEQUENCE [LARGE SCALE GENOMIC DNA]</scope>
    <source>
        <strain evidence="16 17">PY_sf001</strain>
    </source>
</reference>
<name>A0A210PLD9_MIZYE</name>
<evidence type="ECO:0000256" key="13">
    <source>
        <dbReference type="SAM" id="Phobius"/>
    </source>
</evidence>
<dbReference type="InterPro" id="IPR020894">
    <property type="entry name" value="Cadherin_CS"/>
</dbReference>
<feature type="domain" description="Cadherin" evidence="15">
    <location>
        <begin position="252"/>
        <end position="359"/>
    </location>
</feature>
<evidence type="ECO:0000256" key="11">
    <source>
        <dbReference type="PROSITE-ProRule" id="PRU00043"/>
    </source>
</evidence>
<keyword evidence="7" id="KW-0130">Cell adhesion</keyword>
<keyword evidence="8 13" id="KW-1133">Transmembrane helix</keyword>
<feature type="compositionally biased region" description="Polar residues" evidence="12">
    <location>
        <begin position="831"/>
        <end position="844"/>
    </location>
</feature>
<sequence>MANIHIILLFSLILLNRCLANPPNITFPLQEEMPNNTIIGSIIEELDLATKLEPSVLASIQFRFMDVVPTMFRIDSDTSKIFTAGVINREDKDVCKFKVDCFFDFEVLVGTPSSTVYLEIITIRINITDKNDNTPTFSKLQMVLNISESTAIHKSFLIESAQDLDRGVNNSIQSYQLVALQPQSDFVLRQEANDIDDNPILNLEVNQELDYERQTNYELIILARDGGVPQRTGTLTIQVNILDENDNKPIFKDPSVNITVTEDLQPNSLIFTMDATDKDSGKLGEVFYRLRKSQPQEIYELFDIGEDDGTLTVKGTLLYQPGKVYIIIVEASDKGSNPLVSTAIVRLAVRDTGNNAPIISISFISDKYTDKVEICECAELQMFVALIQVSDIDTGANGEVTCSTFSTYFGLSSFGSQRYKVIVQHKLDRESIPEHNITVTCHDKGTPQLDGSVTFTVIVSDDNDNPPKFSQHYYSINMEENNSPGHEVIQVSATDDDIGENGVVTYAIDPATDLRFEIDAISGVVRANMVFDREATAHVTLSVIAIDNGSPQLNATATVVIDIIDQNDRDPEFLKSIFPFRISENLPAETPVGSVTAVDEDQNSNGEVRYRFPPNFDAHSVPFVIYPSGEIKTTKELNREDLSRYDFAVQAYDQGNPPRTGTTQVVITVTDSNDNTPQFIFPNEENYTISVPHTTPEDSIIASIQAYDMDEGENGKVMFFIKKGDVDNMFYLNHETGSLHIRRAFEFHEDRQYTLTLEVKDRGSPIVQSKDRDLHIVVRYVNTTTMITTPQNTDKFVLIVVSVVCVTVVLSIGLIAVICVLRKREKDKNNNPELSFPTQCTSIPNLYDEPNPNRKDYPSSQGKSKAKAKVSFSLDSKSPFTKNQLLQKLTGSPTGKKPEVKDTEKLVVHLPGGQKSTPSNPEKLNNLHQKQVIVSKSHQEESLSESSGETLPSDSGHGGSEEDFSHADNQNTFELNPLFAQGKDTSGIYVIRQHSQGVNSDVPITKPLKQQNRYSLPTGGIRMPCAPLKNNNHYLDDSLLTSSVNSTMCSTNRSQNSHKNNSNNVNTLPTIFDLQSKGHSSFDFGSGSMFYGKDFTLGSHSAHSRDDDEVTTTSGSYTINPDELDDDFSIRPNDLYV</sequence>
<dbReference type="PROSITE" id="PS00232">
    <property type="entry name" value="CADHERIN_1"/>
    <property type="match status" value="3"/>
</dbReference>
<dbReference type="FunFam" id="2.60.40.60:FF:000080">
    <property type="entry name" value="FAT atypical cadherin 1"/>
    <property type="match status" value="1"/>
</dbReference>
<dbReference type="AlphaFoldDB" id="A0A210PLD9"/>
<feature type="compositionally biased region" description="Polar residues" evidence="12">
    <location>
        <begin position="883"/>
        <end position="893"/>
    </location>
</feature>
<feature type="domain" description="Cadherin" evidence="15">
    <location>
        <begin position="683"/>
        <end position="792"/>
    </location>
</feature>
<evidence type="ECO:0000256" key="7">
    <source>
        <dbReference type="ARBA" id="ARBA00022889"/>
    </source>
</evidence>
<evidence type="ECO:0000313" key="17">
    <source>
        <dbReference type="Proteomes" id="UP000242188"/>
    </source>
</evidence>
<dbReference type="Pfam" id="PF00028">
    <property type="entry name" value="Cadherin"/>
    <property type="match status" value="6"/>
</dbReference>
<evidence type="ECO:0000256" key="4">
    <source>
        <dbReference type="ARBA" id="ARBA00022729"/>
    </source>
</evidence>
<evidence type="ECO:0000256" key="12">
    <source>
        <dbReference type="SAM" id="MobiDB-lite"/>
    </source>
</evidence>
<feature type="transmembrane region" description="Helical" evidence="13">
    <location>
        <begin position="796"/>
        <end position="821"/>
    </location>
</feature>
<dbReference type="FunFam" id="2.60.40.60:FF:000020">
    <property type="entry name" value="Dachsous cadherin-related 1b"/>
    <property type="match status" value="1"/>
</dbReference>
<evidence type="ECO:0000256" key="3">
    <source>
        <dbReference type="ARBA" id="ARBA00022692"/>
    </source>
</evidence>
<dbReference type="GO" id="GO:0005886">
    <property type="term" value="C:plasma membrane"/>
    <property type="evidence" value="ECO:0007669"/>
    <property type="project" value="UniProtKB-SubCell"/>
</dbReference>
<dbReference type="EMBL" id="NEDP02005593">
    <property type="protein sequence ID" value="OWF37246.1"/>
    <property type="molecule type" value="Genomic_DNA"/>
</dbReference>
<dbReference type="Proteomes" id="UP000242188">
    <property type="component" value="Unassembled WGS sequence"/>
</dbReference>
<dbReference type="PANTHER" id="PTHR24028:SF146">
    <property type="entry name" value="CADHERIN 96CB, ISOFORM D-RELATED"/>
    <property type="match status" value="1"/>
</dbReference>
<evidence type="ECO:0000256" key="1">
    <source>
        <dbReference type="ARBA" id="ARBA00004251"/>
    </source>
</evidence>
<dbReference type="PROSITE" id="PS50268">
    <property type="entry name" value="CADHERIN_2"/>
    <property type="match status" value="7"/>
</dbReference>
<protein>
    <submittedName>
        <fullName evidence="16">Protocadherin-11 X-linked</fullName>
    </submittedName>
</protein>
<keyword evidence="5" id="KW-0677">Repeat</keyword>
<feature type="domain" description="Cadherin" evidence="15">
    <location>
        <begin position="574"/>
        <end position="679"/>
    </location>
</feature>
<accession>A0A210PLD9</accession>
<evidence type="ECO:0000256" key="5">
    <source>
        <dbReference type="ARBA" id="ARBA00022737"/>
    </source>
</evidence>
<dbReference type="InterPro" id="IPR015919">
    <property type="entry name" value="Cadherin-like_sf"/>
</dbReference>
<dbReference type="FunFam" id="2.60.40.60:FF:000002">
    <property type="entry name" value="Protocadherin alpha 2"/>
    <property type="match status" value="1"/>
</dbReference>
<feature type="domain" description="Cadherin" evidence="15">
    <location>
        <begin position="138"/>
        <end position="251"/>
    </location>
</feature>
<keyword evidence="3 13" id="KW-0812">Transmembrane</keyword>
<feature type="domain" description="Cadherin" evidence="15">
    <location>
        <begin position="470"/>
        <end position="573"/>
    </location>
</feature>
<keyword evidence="10" id="KW-0325">Glycoprotein</keyword>
<dbReference type="InterPro" id="IPR050174">
    <property type="entry name" value="Protocadherin/Cadherin-CA"/>
</dbReference>
<keyword evidence="6 11" id="KW-0106">Calcium</keyword>
<comment type="caution">
    <text evidence="16">The sequence shown here is derived from an EMBL/GenBank/DDBJ whole genome shotgun (WGS) entry which is preliminary data.</text>
</comment>
<evidence type="ECO:0000313" key="16">
    <source>
        <dbReference type="EMBL" id="OWF37246.1"/>
    </source>
</evidence>
<gene>
    <name evidence="16" type="ORF">KP79_PYT12408</name>
</gene>
<keyword evidence="9 13" id="KW-0472">Membrane</keyword>
<dbReference type="Gene3D" id="2.60.40.60">
    <property type="entry name" value="Cadherins"/>
    <property type="match status" value="7"/>
</dbReference>
<feature type="region of interest" description="Disordered" evidence="12">
    <location>
        <begin position="935"/>
        <end position="967"/>
    </location>
</feature>
<evidence type="ECO:0000256" key="9">
    <source>
        <dbReference type="ARBA" id="ARBA00023136"/>
    </source>
</evidence>
<dbReference type="GO" id="GO:0007156">
    <property type="term" value="P:homophilic cell adhesion via plasma membrane adhesion molecules"/>
    <property type="evidence" value="ECO:0007669"/>
    <property type="project" value="InterPro"/>
</dbReference>
<feature type="region of interest" description="Disordered" evidence="12">
    <location>
        <begin position="830"/>
        <end position="873"/>
    </location>
</feature>
<evidence type="ECO:0000259" key="15">
    <source>
        <dbReference type="PROSITE" id="PS50268"/>
    </source>
</evidence>
<dbReference type="PANTHER" id="PTHR24028">
    <property type="entry name" value="CADHERIN-87A"/>
    <property type="match status" value="1"/>
</dbReference>
<evidence type="ECO:0000256" key="14">
    <source>
        <dbReference type="SAM" id="SignalP"/>
    </source>
</evidence>
<dbReference type="FunFam" id="2.60.40.60:FF:000007">
    <property type="entry name" value="Protocadherin alpha 2"/>
    <property type="match status" value="1"/>
</dbReference>
<keyword evidence="4 14" id="KW-0732">Signal</keyword>
<evidence type="ECO:0000256" key="8">
    <source>
        <dbReference type="ARBA" id="ARBA00022989"/>
    </source>
</evidence>
<feature type="domain" description="Cadherin" evidence="15">
    <location>
        <begin position="366"/>
        <end position="469"/>
    </location>
</feature>